<evidence type="ECO:0000256" key="4">
    <source>
        <dbReference type="ARBA" id="ARBA00022840"/>
    </source>
</evidence>
<evidence type="ECO:0000259" key="7">
    <source>
        <dbReference type="PROSITE" id="PS50893"/>
    </source>
</evidence>
<keyword evidence="6" id="KW-0472">Membrane</keyword>
<dbReference type="RefSeq" id="WP_399650876.1">
    <property type="nucleotide sequence ID" value="NZ_JBITYG010000005.1"/>
</dbReference>
<evidence type="ECO:0000256" key="2">
    <source>
        <dbReference type="ARBA" id="ARBA00022448"/>
    </source>
</evidence>
<accession>A0ABW8C8N7</accession>
<feature type="transmembrane region" description="Helical" evidence="6">
    <location>
        <begin position="533"/>
        <end position="551"/>
    </location>
</feature>
<organism evidence="8 9">
    <name type="scientific">Streptomyces fildesensis</name>
    <dbReference type="NCBI Taxonomy" id="375757"/>
    <lineage>
        <taxon>Bacteria</taxon>
        <taxon>Bacillati</taxon>
        <taxon>Actinomycetota</taxon>
        <taxon>Actinomycetes</taxon>
        <taxon>Kitasatosporales</taxon>
        <taxon>Streptomycetaceae</taxon>
        <taxon>Streptomyces</taxon>
    </lineage>
</organism>
<gene>
    <name evidence="8" type="ORF">ACIGXA_19985</name>
</gene>
<keyword evidence="6" id="KW-1133">Transmembrane helix</keyword>
<evidence type="ECO:0000256" key="5">
    <source>
        <dbReference type="SAM" id="MobiDB-lite"/>
    </source>
</evidence>
<dbReference type="SUPFAM" id="SSF52540">
    <property type="entry name" value="P-loop containing nucleoside triphosphate hydrolases"/>
    <property type="match status" value="1"/>
</dbReference>
<evidence type="ECO:0000256" key="3">
    <source>
        <dbReference type="ARBA" id="ARBA00022741"/>
    </source>
</evidence>
<feature type="region of interest" description="Disordered" evidence="5">
    <location>
        <begin position="289"/>
        <end position="339"/>
    </location>
</feature>
<dbReference type="EMBL" id="JBITYG010000005">
    <property type="protein sequence ID" value="MFI9102800.1"/>
    <property type="molecule type" value="Genomic_DNA"/>
</dbReference>
<feature type="transmembrane region" description="Helical" evidence="6">
    <location>
        <begin position="434"/>
        <end position="459"/>
    </location>
</feature>
<dbReference type="Pfam" id="PF00005">
    <property type="entry name" value="ABC_tran"/>
    <property type="match status" value="1"/>
</dbReference>
<comment type="similarity">
    <text evidence="1">Belongs to the ABC transporter superfamily.</text>
</comment>
<proteinExistence type="inferred from homology"/>
<feature type="transmembrane region" description="Helical" evidence="6">
    <location>
        <begin position="359"/>
        <end position="376"/>
    </location>
</feature>
<evidence type="ECO:0000313" key="8">
    <source>
        <dbReference type="EMBL" id="MFI9102800.1"/>
    </source>
</evidence>
<dbReference type="Proteomes" id="UP001614394">
    <property type="component" value="Unassembled WGS sequence"/>
</dbReference>
<dbReference type="PANTHER" id="PTHR43335:SF4">
    <property type="entry name" value="ABC TRANSPORTER, ATP-BINDING PROTEIN"/>
    <property type="match status" value="1"/>
</dbReference>
<name>A0ABW8C8N7_9ACTN</name>
<feature type="domain" description="ABC transporter" evidence="7">
    <location>
        <begin position="2"/>
        <end position="228"/>
    </location>
</feature>
<dbReference type="InterPro" id="IPR027417">
    <property type="entry name" value="P-loop_NTPase"/>
</dbReference>
<dbReference type="Gene3D" id="3.40.50.300">
    <property type="entry name" value="P-loop containing nucleotide triphosphate hydrolases"/>
    <property type="match status" value="1"/>
</dbReference>
<evidence type="ECO:0000256" key="1">
    <source>
        <dbReference type="ARBA" id="ARBA00005417"/>
    </source>
</evidence>
<dbReference type="InterPro" id="IPR003593">
    <property type="entry name" value="AAA+_ATPase"/>
</dbReference>
<dbReference type="InterPro" id="IPR003439">
    <property type="entry name" value="ABC_transporter-like_ATP-bd"/>
</dbReference>
<evidence type="ECO:0000313" key="9">
    <source>
        <dbReference type="Proteomes" id="UP001614394"/>
    </source>
</evidence>
<evidence type="ECO:0000256" key="6">
    <source>
        <dbReference type="SAM" id="Phobius"/>
    </source>
</evidence>
<keyword evidence="9" id="KW-1185">Reference proteome</keyword>
<keyword evidence="4 8" id="KW-0067">ATP-binding</keyword>
<sequence length="592" mass="60576">MIQAIGLTSMPRRNGPPAVDDLTFEVRPGQVTGLLGAPGAGKSTTLRLMLELEAGRGVTLFNGTPLHGVRHPSREVGILLGDVPGHPGRTARNHLRMLTAALGVPAERADEVLDVVGLTGLADQRLSTYSLGMDRRLGLGAALLAEPRTLFLDEPSFGLTPREAAWVHALLRAYAADGGAVLVTGRDAKAMARTSDRVVTIDGGRLVADQSAEEFTRTRLRPHVAVHSPHAQRLAGVLTDGGAEIATATGSRLVIYGTTSAHIGEIAYRNGILLHRLADEVADLGPVAPLSRADGRGPAAASPPDPAATPPADPAAAPPGEPAEPVRIPAPSRGAVAPATPAQPLRYELRRLGGIRTPWWIAALSLLASVAGALVLSRTGETSALSMMSGWVRQLPLPPAAMGAGLLGALAYGQEFRYPALAPAQVPVPRRLRLLVAKMLVSGAAALLIAVVAAVLDTVVLRTILGPGAVPLPTDRPTQAAGWAALAVGCAWAGLLAAGLFRTTALGVTAVLAVPLVVAPAVGLAVRSRAGSHLIEAAGALLSVLGGWPGGVGSTAAGVTGRAVQPVGCAFVLSLTVLLCAHLATVLRGRGR</sequence>
<protein>
    <submittedName>
        <fullName evidence="8">ATP-binding cassette domain-containing protein</fullName>
    </submittedName>
</protein>
<dbReference type="GO" id="GO:0005524">
    <property type="term" value="F:ATP binding"/>
    <property type="evidence" value="ECO:0007669"/>
    <property type="project" value="UniProtKB-KW"/>
</dbReference>
<comment type="caution">
    <text evidence="8">The sequence shown here is derived from an EMBL/GenBank/DDBJ whole genome shotgun (WGS) entry which is preliminary data.</text>
</comment>
<feature type="transmembrane region" description="Helical" evidence="6">
    <location>
        <begin position="480"/>
        <end position="501"/>
    </location>
</feature>
<dbReference type="SMART" id="SM00382">
    <property type="entry name" value="AAA"/>
    <property type="match status" value="1"/>
</dbReference>
<keyword evidence="6" id="KW-0812">Transmembrane</keyword>
<feature type="transmembrane region" description="Helical" evidence="6">
    <location>
        <begin position="563"/>
        <end position="587"/>
    </location>
</feature>
<keyword evidence="2" id="KW-0813">Transport</keyword>
<reference evidence="8 9" key="1">
    <citation type="submission" date="2024-10" db="EMBL/GenBank/DDBJ databases">
        <title>The Natural Products Discovery Center: Release of the First 8490 Sequenced Strains for Exploring Actinobacteria Biosynthetic Diversity.</title>
        <authorList>
            <person name="Kalkreuter E."/>
            <person name="Kautsar S.A."/>
            <person name="Yang D."/>
            <person name="Bader C.D."/>
            <person name="Teijaro C.N."/>
            <person name="Fluegel L."/>
            <person name="Davis C.M."/>
            <person name="Simpson J.R."/>
            <person name="Lauterbach L."/>
            <person name="Steele A.D."/>
            <person name="Gui C."/>
            <person name="Meng S."/>
            <person name="Li G."/>
            <person name="Viehrig K."/>
            <person name="Ye F."/>
            <person name="Su P."/>
            <person name="Kiefer A.F."/>
            <person name="Nichols A."/>
            <person name="Cepeda A.J."/>
            <person name="Yan W."/>
            <person name="Fan B."/>
            <person name="Jiang Y."/>
            <person name="Adhikari A."/>
            <person name="Zheng C.-J."/>
            <person name="Schuster L."/>
            <person name="Cowan T.M."/>
            <person name="Smanski M.J."/>
            <person name="Chevrette M.G."/>
            <person name="De Carvalho L.P.S."/>
            <person name="Shen B."/>
        </authorList>
    </citation>
    <scope>NUCLEOTIDE SEQUENCE [LARGE SCALE GENOMIC DNA]</scope>
    <source>
        <strain evidence="8 9">NPDC053399</strain>
    </source>
</reference>
<dbReference type="PROSITE" id="PS50893">
    <property type="entry name" value="ABC_TRANSPORTER_2"/>
    <property type="match status" value="1"/>
</dbReference>
<dbReference type="PANTHER" id="PTHR43335">
    <property type="entry name" value="ABC TRANSPORTER, ATP-BINDING PROTEIN"/>
    <property type="match status" value="1"/>
</dbReference>
<keyword evidence="3" id="KW-0547">Nucleotide-binding</keyword>
<feature type="transmembrane region" description="Helical" evidence="6">
    <location>
        <begin position="507"/>
        <end position="526"/>
    </location>
</feature>
<feature type="compositionally biased region" description="Pro residues" evidence="5">
    <location>
        <begin position="301"/>
        <end position="322"/>
    </location>
</feature>